<dbReference type="Pfam" id="PF00296">
    <property type="entry name" value="Bac_luciferase"/>
    <property type="match status" value="1"/>
</dbReference>
<protein>
    <submittedName>
        <fullName evidence="2">LLM class flavin-dependent oxidoreductase</fullName>
    </submittedName>
</protein>
<sequence length="328" mass="37979">MKNKESQNINLGIIDLGYRENEDSLSSFSSIIDYAVKAEEYNYSRFWLAEHHYTHIQNHPYTNPDILISLIAGSTERIKIASAGTSINLYTPYATVTTYKLLNNLFHDRIALGLSKGLPDSQYIQNASGVGIHNNYEKFQENFKEIIDLIENEEENLKSKSILIPPYKGLKPELWHLSTNFNAFFSTLSHDLNHCISVFHNFGQDINNLPFNKEDIEKNKEEFYKIHHKYPKLIISLAIIMDHTLEAAIKKQQDLVELASENFKDTFIMIPCTIDSLYELLTNWKEKFGIDEFVIYDLAPTNDEKINNLKNISEKFSLIHAYETELSR</sequence>
<dbReference type="Gene3D" id="3.20.20.30">
    <property type="entry name" value="Luciferase-like domain"/>
    <property type="match status" value="1"/>
</dbReference>
<dbReference type="InterPro" id="IPR036661">
    <property type="entry name" value="Luciferase-like_sf"/>
</dbReference>
<evidence type="ECO:0000259" key="1">
    <source>
        <dbReference type="Pfam" id="PF00296"/>
    </source>
</evidence>
<dbReference type="InterPro" id="IPR050766">
    <property type="entry name" value="Bact_Lucif_Oxidored"/>
</dbReference>
<reference evidence="3" key="1">
    <citation type="submission" date="2021-01" db="EMBL/GenBank/DDBJ databases">
        <title>Genome public.</title>
        <authorList>
            <person name="Liu C."/>
            <person name="Sun Q."/>
        </authorList>
    </citation>
    <scope>NUCLEOTIDE SEQUENCE [LARGE SCALE GENOMIC DNA]</scope>
    <source>
        <strain evidence="3">YIM B02567</strain>
    </source>
</reference>
<feature type="domain" description="Luciferase-like" evidence="1">
    <location>
        <begin position="26"/>
        <end position="151"/>
    </location>
</feature>
<gene>
    <name evidence="2" type="ORF">JHL15_17355</name>
</gene>
<dbReference type="PANTHER" id="PTHR30137">
    <property type="entry name" value="LUCIFERASE-LIKE MONOOXYGENASE"/>
    <property type="match status" value="1"/>
</dbReference>
<proteinExistence type="predicted"/>
<dbReference type="RefSeq" id="WP_200247804.1">
    <property type="nucleotide sequence ID" value="NZ_JAENHK010000010.1"/>
</dbReference>
<dbReference type="PANTHER" id="PTHR30137:SF6">
    <property type="entry name" value="LUCIFERASE-LIKE MONOOXYGENASE"/>
    <property type="match status" value="1"/>
</dbReference>
<organism evidence="2 3">
    <name type="scientific">Chryseobacterium paridis</name>
    <dbReference type="NCBI Taxonomy" id="2800328"/>
    <lineage>
        <taxon>Bacteria</taxon>
        <taxon>Pseudomonadati</taxon>
        <taxon>Bacteroidota</taxon>
        <taxon>Flavobacteriia</taxon>
        <taxon>Flavobacteriales</taxon>
        <taxon>Weeksellaceae</taxon>
        <taxon>Chryseobacterium group</taxon>
        <taxon>Chryseobacterium</taxon>
    </lineage>
</organism>
<evidence type="ECO:0000313" key="2">
    <source>
        <dbReference type="EMBL" id="MBK1897536.1"/>
    </source>
</evidence>
<keyword evidence="3" id="KW-1185">Reference proteome</keyword>
<evidence type="ECO:0000313" key="3">
    <source>
        <dbReference type="Proteomes" id="UP000628669"/>
    </source>
</evidence>
<dbReference type="Proteomes" id="UP000628669">
    <property type="component" value="Unassembled WGS sequence"/>
</dbReference>
<accession>A0ABS1FYJ8</accession>
<comment type="caution">
    <text evidence="2">The sequence shown here is derived from an EMBL/GenBank/DDBJ whole genome shotgun (WGS) entry which is preliminary data.</text>
</comment>
<dbReference type="SUPFAM" id="SSF51679">
    <property type="entry name" value="Bacterial luciferase-like"/>
    <property type="match status" value="1"/>
</dbReference>
<name>A0ABS1FYJ8_9FLAO</name>
<dbReference type="EMBL" id="JAENHK010000010">
    <property type="protein sequence ID" value="MBK1897536.1"/>
    <property type="molecule type" value="Genomic_DNA"/>
</dbReference>
<dbReference type="InterPro" id="IPR011251">
    <property type="entry name" value="Luciferase-like_dom"/>
</dbReference>